<dbReference type="Pfam" id="PF06886">
    <property type="entry name" value="TPX2"/>
    <property type="match status" value="1"/>
</dbReference>
<accession>A0A250X0B2</accession>
<feature type="compositionally biased region" description="Polar residues" evidence="5">
    <location>
        <begin position="574"/>
        <end position="598"/>
    </location>
</feature>
<evidence type="ECO:0000256" key="2">
    <source>
        <dbReference type="ARBA" id="ARBA00005885"/>
    </source>
</evidence>
<comment type="similarity">
    <text evidence="2">Belongs to the TPX2 family.</text>
</comment>
<gene>
    <name evidence="7" type="ORF">CEUSTIGMA_g3940.t1</name>
</gene>
<keyword evidence="3" id="KW-0963">Cytoplasm</keyword>
<name>A0A250X0B2_9CHLO</name>
<reference evidence="7 8" key="1">
    <citation type="submission" date="2017-08" db="EMBL/GenBank/DDBJ databases">
        <title>Acidophilic green algal genome provides insights into adaptation to an acidic environment.</title>
        <authorList>
            <person name="Hirooka S."/>
            <person name="Hirose Y."/>
            <person name="Kanesaki Y."/>
            <person name="Higuchi S."/>
            <person name="Fujiwara T."/>
            <person name="Onuma R."/>
            <person name="Era A."/>
            <person name="Ohbayashi R."/>
            <person name="Uzuka A."/>
            <person name="Nozaki H."/>
            <person name="Yoshikawa H."/>
            <person name="Miyagishima S.Y."/>
        </authorList>
    </citation>
    <scope>NUCLEOTIDE SEQUENCE [LARGE SCALE GENOMIC DNA]</scope>
    <source>
        <strain evidence="7 8">NIES-2499</strain>
    </source>
</reference>
<dbReference type="OrthoDB" id="534830at2759"/>
<feature type="compositionally biased region" description="Polar residues" evidence="5">
    <location>
        <begin position="612"/>
        <end position="622"/>
    </location>
</feature>
<evidence type="ECO:0000313" key="8">
    <source>
        <dbReference type="Proteomes" id="UP000232323"/>
    </source>
</evidence>
<feature type="domain" description="TPX2 C-terminal" evidence="6">
    <location>
        <begin position="471"/>
        <end position="522"/>
    </location>
</feature>
<dbReference type="GO" id="GO:0005856">
    <property type="term" value="C:cytoskeleton"/>
    <property type="evidence" value="ECO:0007669"/>
    <property type="project" value="UniProtKB-SubCell"/>
</dbReference>
<keyword evidence="4" id="KW-0206">Cytoskeleton</keyword>
<evidence type="ECO:0000259" key="6">
    <source>
        <dbReference type="Pfam" id="PF06886"/>
    </source>
</evidence>
<proteinExistence type="inferred from homology"/>
<evidence type="ECO:0000256" key="5">
    <source>
        <dbReference type="SAM" id="MobiDB-lite"/>
    </source>
</evidence>
<comment type="subcellular location">
    <subcellularLocation>
        <location evidence="1">Cytoplasm</location>
        <location evidence="1">Cytoskeleton</location>
    </subcellularLocation>
</comment>
<dbReference type="Proteomes" id="UP000232323">
    <property type="component" value="Unassembled WGS sequence"/>
</dbReference>
<evidence type="ECO:0000313" key="7">
    <source>
        <dbReference type="EMBL" id="GAX76495.1"/>
    </source>
</evidence>
<evidence type="ECO:0000256" key="3">
    <source>
        <dbReference type="ARBA" id="ARBA00022490"/>
    </source>
</evidence>
<dbReference type="EMBL" id="BEGY01000018">
    <property type="protein sequence ID" value="GAX76495.1"/>
    <property type="molecule type" value="Genomic_DNA"/>
</dbReference>
<feature type="region of interest" description="Disordered" evidence="5">
    <location>
        <begin position="570"/>
        <end position="622"/>
    </location>
</feature>
<sequence>MEHDTRVLFQCLSRSLTETELAEDIMEHCNLSGISFKSLSRGSHTASEIASKLFLTEDEAIRLIRECLRHYESNAETGEPEIMLVMDAESGEDRHATGDSWPEPLEPPKDESFESPPVSPRKKMPADIKLDDIPIKHEMGEAAVKLVLGFRTEAKKPVNDPAVTKISTPSKVIRTAANINLRASCPALPLKSPAPFLSPRDGPSYLRATAAQQAKMKNAPDPAKELPNTSEAAKSKNKAYKNVLARLFAPTANFLARMTNRNKMPGKTQAGKSDVLRQSMMERILKSPPGQRVTEAKPFSTHVVSQKAADIAGRLTTEQAALLQAQKNMFKPHAVPKHVHESRPIEGIRVVTAPKSPEQIFEPFNMESQNRHAAEVQKRSADLQTAKKVEEEARKFRAMTFDKTIVEKPTTPRKPEPRAVTVPTAPHLRVVDRNEHYLKEVEPAKKAKMTMLERQKQEEREREIQAEEAYLAEKLRVQEEERLHDEALDKMSVKELRKSLVFKARDMPKFNKPFTPDRSKSAQVTQSLDFSFRTDLRLGKVACLKEREDQASPELQSMMAHGGGYGADPFMASLRSSAKTSPQSAAMKNQRSGNSPRSSLKLPFSPSGISRLASSRISNLQD</sequence>
<organism evidence="7 8">
    <name type="scientific">Chlamydomonas eustigma</name>
    <dbReference type="NCBI Taxonomy" id="1157962"/>
    <lineage>
        <taxon>Eukaryota</taxon>
        <taxon>Viridiplantae</taxon>
        <taxon>Chlorophyta</taxon>
        <taxon>core chlorophytes</taxon>
        <taxon>Chlorophyceae</taxon>
        <taxon>CS clade</taxon>
        <taxon>Chlamydomonadales</taxon>
        <taxon>Chlamydomonadaceae</taxon>
        <taxon>Chlamydomonas</taxon>
    </lineage>
</organism>
<comment type="caution">
    <text evidence="7">The sequence shown here is derived from an EMBL/GenBank/DDBJ whole genome shotgun (WGS) entry which is preliminary data.</text>
</comment>
<evidence type="ECO:0000256" key="1">
    <source>
        <dbReference type="ARBA" id="ARBA00004245"/>
    </source>
</evidence>
<protein>
    <recommendedName>
        <fullName evidence="6">TPX2 C-terminal domain-containing protein</fullName>
    </recommendedName>
</protein>
<feature type="region of interest" description="Disordered" evidence="5">
    <location>
        <begin position="91"/>
        <end position="125"/>
    </location>
</feature>
<dbReference type="InterPro" id="IPR027329">
    <property type="entry name" value="TPX2_C"/>
</dbReference>
<keyword evidence="8" id="KW-1185">Reference proteome</keyword>
<evidence type="ECO:0000256" key="4">
    <source>
        <dbReference type="ARBA" id="ARBA00023212"/>
    </source>
</evidence>
<dbReference type="AlphaFoldDB" id="A0A250X0B2"/>